<organism evidence="1 2">
    <name type="scientific">Floridaenema flaviceps BLCC-F50</name>
    <dbReference type="NCBI Taxonomy" id="3153642"/>
    <lineage>
        <taxon>Bacteria</taxon>
        <taxon>Bacillati</taxon>
        <taxon>Cyanobacteriota</taxon>
        <taxon>Cyanophyceae</taxon>
        <taxon>Oscillatoriophycideae</taxon>
        <taxon>Aerosakkonematales</taxon>
        <taxon>Aerosakkonemataceae</taxon>
        <taxon>Floridanema</taxon>
        <taxon>Floridanema flaviceps</taxon>
    </lineage>
</organism>
<evidence type="ECO:0000313" key="2">
    <source>
        <dbReference type="Proteomes" id="UP001576784"/>
    </source>
</evidence>
<sequence length="79" mass="9027">MNAALNNCSITDPEQLQYIGHIVNQVLDERHELGSLQNFQSALKELSLSQGREIQLNLVNHDTRISHKLIREVDFGMKN</sequence>
<reference evidence="1 2" key="1">
    <citation type="submission" date="2024-09" db="EMBL/GenBank/DDBJ databases">
        <title>Floridaenema gen nov. (Aerosakkonemataceae, Aerosakkonematales ord. nov., Cyanobacteria) from benthic tropical and subtropical fresh waters, with the description of four new species.</title>
        <authorList>
            <person name="Moretto J.A."/>
            <person name="Berthold D.E."/>
            <person name="Lefler F.W."/>
            <person name="Huang I.-S."/>
            <person name="Laughinghouse H. IV."/>
        </authorList>
    </citation>
    <scope>NUCLEOTIDE SEQUENCE [LARGE SCALE GENOMIC DNA]</scope>
    <source>
        <strain evidence="1 2">BLCC-F50</strain>
    </source>
</reference>
<dbReference type="Proteomes" id="UP001576784">
    <property type="component" value="Unassembled WGS sequence"/>
</dbReference>
<evidence type="ECO:0000313" key="1">
    <source>
        <dbReference type="EMBL" id="MFB2895333.1"/>
    </source>
</evidence>
<comment type="caution">
    <text evidence="1">The sequence shown here is derived from an EMBL/GenBank/DDBJ whole genome shotgun (WGS) entry which is preliminary data.</text>
</comment>
<dbReference type="RefSeq" id="WP_413264972.1">
    <property type="nucleotide sequence ID" value="NZ_JBHFNR010000152.1"/>
</dbReference>
<proteinExistence type="predicted"/>
<gene>
    <name evidence="1" type="ORF">ACE1CI_20695</name>
</gene>
<keyword evidence="2" id="KW-1185">Reference proteome</keyword>
<protein>
    <submittedName>
        <fullName evidence="1">Uncharacterized protein</fullName>
    </submittedName>
</protein>
<dbReference type="EMBL" id="JBHFNR010000152">
    <property type="protein sequence ID" value="MFB2895333.1"/>
    <property type="molecule type" value="Genomic_DNA"/>
</dbReference>
<accession>A0ABV4XUB8</accession>
<name>A0ABV4XUB8_9CYAN</name>